<dbReference type="EMBL" id="CM046399">
    <property type="protein sequence ID" value="KAI8529619.1"/>
    <property type="molecule type" value="Genomic_DNA"/>
</dbReference>
<protein>
    <submittedName>
        <fullName evidence="1">Uncharacterized protein</fullName>
    </submittedName>
</protein>
<dbReference type="Proteomes" id="UP001062846">
    <property type="component" value="Chromosome 12"/>
</dbReference>
<gene>
    <name evidence="1" type="ORF">RHMOL_Rhmol12G0239100</name>
</gene>
<evidence type="ECO:0000313" key="1">
    <source>
        <dbReference type="EMBL" id="KAI8529619.1"/>
    </source>
</evidence>
<comment type="caution">
    <text evidence="1">The sequence shown here is derived from an EMBL/GenBank/DDBJ whole genome shotgun (WGS) entry which is preliminary data.</text>
</comment>
<sequence length="422" mass="48144">MLRTVPIGKLYLHRSEMRGPRFAAISVSPSPFAGSFIAVRWRHCFPPPAVRGPLGFDGGTDKYWDKFYKRHQNKVEFLTPQRYYQLPMIQLLNSSRTGVTWIRIGGNTSPMIVPHLRMGRLVVEQAILYFPWLLNILNYLFTPVTSRPTRLSLLRPSQCFSCDVVTDDLCDTMMPSSIDVVTLIFMLSAVCPKKMHLILQNVKKVLKPDGHVLLRDYAIGDYAQVELDKRNQMISENFYIRGDGTSTFYFSEEFLSTLFGGAGFTIVDMDIYSRQIQNRSQNITMSRNHKHFDMNEREDMGRRLYEACLSGSVPALDALIEKDQLILDRVSSLACFSDDTPLHVAALRGHLDLTKALLARKPKLATEIDSLRCSPLHLASAEGHVEIVRELLRVNTDVCIACDQDGILLFCFRIVYNLYLFF</sequence>
<organism evidence="1 2">
    <name type="scientific">Rhododendron molle</name>
    <name type="common">Chinese azalea</name>
    <name type="synonym">Azalea mollis</name>
    <dbReference type="NCBI Taxonomy" id="49168"/>
    <lineage>
        <taxon>Eukaryota</taxon>
        <taxon>Viridiplantae</taxon>
        <taxon>Streptophyta</taxon>
        <taxon>Embryophyta</taxon>
        <taxon>Tracheophyta</taxon>
        <taxon>Spermatophyta</taxon>
        <taxon>Magnoliopsida</taxon>
        <taxon>eudicotyledons</taxon>
        <taxon>Gunneridae</taxon>
        <taxon>Pentapetalae</taxon>
        <taxon>asterids</taxon>
        <taxon>Ericales</taxon>
        <taxon>Ericaceae</taxon>
        <taxon>Ericoideae</taxon>
        <taxon>Rhodoreae</taxon>
        <taxon>Rhododendron</taxon>
    </lineage>
</organism>
<keyword evidence="2" id="KW-1185">Reference proteome</keyword>
<accession>A0ACC0LLX1</accession>
<reference evidence="1" key="1">
    <citation type="submission" date="2022-02" db="EMBL/GenBank/DDBJ databases">
        <title>Plant Genome Project.</title>
        <authorList>
            <person name="Zhang R.-G."/>
        </authorList>
    </citation>
    <scope>NUCLEOTIDE SEQUENCE</scope>
    <source>
        <strain evidence="1">AT1</strain>
    </source>
</reference>
<proteinExistence type="predicted"/>
<name>A0ACC0LLX1_RHOML</name>
<evidence type="ECO:0000313" key="2">
    <source>
        <dbReference type="Proteomes" id="UP001062846"/>
    </source>
</evidence>